<keyword evidence="1" id="KW-0812">Transmembrane</keyword>
<evidence type="ECO:0000259" key="2">
    <source>
        <dbReference type="Pfam" id="PF09335"/>
    </source>
</evidence>
<reference evidence="3" key="1">
    <citation type="submission" date="2007-02" db="EMBL/GenBank/DDBJ databases">
        <title>Complete sequence of Pyrobaculum calidifontis JCM 11548.</title>
        <authorList>
            <consortium name="US DOE Joint Genome Institute"/>
            <person name="Copeland A."/>
            <person name="Lucas S."/>
            <person name="Lapidus A."/>
            <person name="Barry K."/>
            <person name="Glavina del Rio T."/>
            <person name="Dalin E."/>
            <person name="Tice H."/>
            <person name="Pitluck S."/>
            <person name="Chain P."/>
            <person name="Malfatti S."/>
            <person name="Shin M."/>
            <person name="Vergez L."/>
            <person name="Schmutz J."/>
            <person name="Larimer F."/>
            <person name="Land M."/>
            <person name="Hauser L."/>
            <person name="Kyrpides N."/>
            <person name="Mikhailova N."/>
            <person name="Cozen A.E."/>
            <person name="Fitz-Gibbon S.T."/>
            <person name="House C.H."/>
            <person name="Saltikov C."/>
            <person name="Lowe T.M."/>
            <person name="Richardson P."/>
        </authorList>
    </citation>
    <scope>NUCLEOTIDE SEQUENCE [LARGE SCALE GENOMIC DNA]</scope>
    <source>
        <strain evidence="3">JCM 11548</strain>
    </source>
</reference>
<dbReference type="RefSeq" id="WP_011849841.1">
    <property type="nucleotide sequence ID" value="NC_009073.1"/>
</dbReference>
<dbReference type="KEGG" id="pcl:Pcal_1158"/>
<dbReference type="InterPro" id="IPR051311">
    <property type="entry name" value="DedA_domain"/>
</dbReference>
<name>A3MVB6_PYRCJ</name>
<dbReference type="PANTHER" id="PTHR42709:SF10">
    <property type="entry name" value="SNARE ASSOCIATED GOLGI PROTEIN"/>
    <property type="match status" value="1"/>
</dbReference>
<feature type="transmembrane region" description="Helical" evidence="1">
    <location>
        <begin position="43"/>
        <end position="63"/>
    </location>
</feature>
<gene>
    <name evidence="3" type="ordered locus">Pcal_1158</name>
</gene>
<evidence type="ECO:0000313" key="4">
    <source>
        <dbReference type="Proteomes" id="UP000001431"/>
    </source>
</evidence>
<keyword evidence="1" id="KW-1133">Transmembrane helix</keyword>
<evidence type="ECO:0000256" key="1">
    <source>
        <dbReference type="SAM" id="Phobius"/>
    </source>
</evidence>
<keyword evidence="4" id="KW-1185">Reference proteome</keyword>
<keyword evidence="1" id="KW-0472">Membrane</keyword>
<feature type="domain" description="VTT" evidence="2">
    <location>
        <begin position="24"/>
        <end position="141"/>
    </location>
</feature>
<protein>
    <recommendedName>
        <fullName evidence="2">VTT domain-containing protein</fullName>
    </recommendedName>
</protein>
<dbReference type="PANTHER" id="PTHR42709">
    <property type="entry name" value="ALKALINE PHOSPHATASE LIKE PROTEIN"/>
    <property type="match status" value="1"/>
</dbReference>
<dbReference type="GeneID" id="4908260"/>
<dbReference type="eggNOG" id="arCOG03119">
    <property type="taxonomic scope" value="Archaea"/>
</dbReference>
<dbReference type="InterPro" id="IPR032816">
    <property type="entry name" value="VTT_dom"/>
</dbReference>
<accession>A3MVB6</accession>
<sequence>MIHCPLWGLFLAVFISHAVPLAHLPGYTLVAVCVATSHNLADLAAAALAVALGAALGKVVVFFTSRKIGEAVMGREAEYAKRLFEKISKWGIDLAVVAFAASPLPDDVLYIPLGMAGYDLRRFFVAVLAGKAVLAVILVFFFGELGSLFLDTLGVAGVALTIGLAVLGSVLVARVRWSAVLQAYEAEGAKAALKAAFKSAFSRK</sequence>
<dbReference type="Proteomes" id="UP000001431">
    <property type="component" value="Chromosome"/>
</dbReference>
<dbReference type="Pfam" id="PF09335">
    <property type="entry name" value="VTT_dom"/>
    <property type="match status" value="1"/>
</dbReference>
<organism evidence="3 4">
    <name type="scientific">Pyrobaculum calidifontis (strain DSM 21063 / JCM 11548 / VA1)</name>
    <dbReference type="NCBI Taxonomy" id="410359"/>
    <lineage>
        <taxon>Archaea</taxon>
        <taxon>Thermoproteota</taxon>
        <taxon>Thermoprotei</taxon>
        <taxon>Thermoproteales</taxon>
        <taxon>Thermoproteaceae</taxon>
        <taxon>Pyrobaculum</taxon>
    </lineage>
</organism>
<dbReference type="HOGENOM" id="CLU_101250_0_0_2"/>
<dbReference type="GO" id="GO:0005886">
    <property type="term" value="C:plasma membrane"/>
    <property type="evidence" value="ECO:0007669"/>
    <property type="project" value="TreeGrafter"/>
</dbReference>
<evidence type="ECO:0000313" key="3">
    <source>
        <dbReference type="EMBL" id="ABO08583.1"/>
    </source>
</evidence>
<dbReference type="EMBL" id="CP000561">
    <property type="protein sequence ID" value="ABO08583.1"/>
    <property type="molecule type" value="Genomic_DNA"/>
</dbReference>
<proteinExistence type="predicted"/>
<dbReference type="STRING" id="410359.Pcal_1158"/>
<feature type="transmembrane region" description="Helical" evidence="1">
    <location>
        <begin position="123"/>
        <end position="142"/>
    </location>
</feature>
<dbReference type="AlphaFoldDB" id="A3MVB6"/>
<feature type="transmembrane region" description="Helical" evidence="1">
    <location>
        <begin position="148"/>
        <end position="173"/>
    </location>
</feature>